<evidence type="ECO:0000256" key="1">
    <source>
        <dbReference type="ARBA" id="ARBA00009095"/>
    </source>
</evidence>
<reference evidence="6" key="1">
    <citation type="journal article" date="2019" name="Plant J.">
        <title>Chlorella vulgaris genome assembly and annotation reveals the molecular basis for metabolic acclimation to high light conditions.</title>
        <authorList>
            <person name="Cecchin M."/>
            <person name="Marcolungo L."/>
            <person name="Rossato M."/>
            <person name="Girolomoni L."/>
            <person name="Cosentino E."/>
            <person name="Cuine S."/>
            <person name="Li-Beisson Y."/>
            <person name="Delledonne M."/>
            <person name="Ballottari M."/>
        </authorList>
    </citation>
    <scope>NUCLEOTIDE SEQUENCE</scope>
    <source>
        <strain evidence="6">211/11P</strain>
    </source>
</reference>
<keyword evidence="7" id="KW-1185">Reference proteome</keyword>
<dbReference type="Gene3D" id="2.60.40.780">
    <property type="entry name" value="von Hippel-Lindau disease tumour suppressor, beta domain"/>
    <property type="match status" value="1"/>
</dbReference>
<dbReference type="GO" id="GO:0016567">
    <property type="term" value="P:protein ubiquitination"/>
    <property type="evidence" value="ECO:0007669"/>
    <property type="project" value="TreeGrafter"/>
</dbReference>
<protein>
    <recommendedName>
        <fullName evidence="5">BFN domain-containing protein</fullName>
    </recommendedName>
</protein>
<evidence type="ECO:0000313" key="6">
    <source>
        <dbReference type="EMBL" id="KAI3430415.1"/>
    </source>
</evidence>
<comment type="function">
    <text evidence="3">Bifunctional nuclease with both RNase and DNase activities. Involved in basal defense response. Participates in abscisic acid-derived callose deposition following infection by a necrotrophic pathogen.</text>
</comment>
<comment type="similarity">
    <text evidence="1">Belongs to the bifunctional nuclease family.</text>
</comment>
<evidence type="ECO:0000259" key="5">
    <source>
        <dbReference type="PROSITE" id="PS51658"/>
    </source>
</evidence>
<comment type="caution">
    <text evidence="6">The sequence shown here is derived from an EMBL/GenBank/DDBJ whole genome shotgun (WGS) entry which is preliminary data.</text>
</comment>
<dbReference type="PANTHER" id="PTHR15160">
    <property type="entry name" value="VON HIPPEL-LINDAU PROTEIN"/>
    <property type="match status" value="1"/>
</dbReference>
<dbReference type="SUPFAM" id="SSF49468">
    <property type="entry name" value="VHL"/>
    <property type="match status" value="1"/>
</dbReference>
<gene>
    <name evidence="6" type="ORF">D9Q98_005010</name>
</gene>
<dbReference type="InterPro" id="IPR022772">
    <property type="entry name" value="VHL_tumour_suppress_b/a_dom"/>
</dbReference>
<dbReference type="CDD" id="cd05468">
    <property type="entry name" value="pVHL"/>
    <property type="match status" value="1"/>
</dbReference>
<dbReference type="InterPro" id="IPR024053">
    <property type="entry name" value="VHL_beta_dom"/>
</dbReference>
<dbReference type="OrthoDB" id="413400at2759"/>
<dbReference type="SUPFAM" id="SSF103256">
    <property type="entry name" value="Hypothetical protein TM0160"/>
    <property type="match status" value="1"/>
</dbReference>
<dbReference type="GO" id="GO:0005634">
    <property type="term" value="C:nucleus"/>
    <property type="evidence" value="ECO:0007669"/>
    <property type="project" value="TreeGrafter"/>
</dbReference>
<sequence length="298" mass="31327">MAASVLLGFRVSRAEASPQVRSLASLEPCTVTFKNEHDRVVRVLWINYSGDAELFASIPPAGWWSVDTFESHPWRVEDAETGEVLQEVVATKGESLVSVGPTTAGGRLLSASSTAAPEFEGWDGVGGSADEYVLAAIDEIGLDHLGGVAILSADGFTLPIPIAVGMADAAQLFHTAAPQFRRPSTMALWARSLQAAGATVDRVLITRLVGSTVYARVILLVPGGKLRSLDARPADSLALAMQTGAPIYMGRRLAASQQPGALEAEAGDWSGLRPPKPSSQGPSPPMTAQASYAHTRKA</sequence>
<name>A0A9D4TNG7_CHLVU</name>
<dbReference type="Pfam" id="PF02577">
    <property type="entry name" value="BFN_dom"/>
    <property type="match status" value="1"/>
</dbReference>
<dbReference type="Pfam" id="PF01847">
    <property type="entry name" value="VHL"/>
    <property type="match status" value="1"/>
</dbReference>
<dbReference type="Proteomes" id="UP001055712">
    <property type="component" value="Unassembled WGS sequence"/>
</dbReference>
<dbReference type="PROSITE" id="PS51658">
    <property type="entry name" value="BFN"/>
    <property type="match status" value="1"/>
</dbReference>
<feature type="domain" description="BFN" evidence="5">
    <location>
        <begin position="132"/>
        <end position="261"/>
    </location>
</feature>
<evidence type="ECO:0000313" key="7">
    <source>
        <dbReference type="Proteomes" id="UP001055712"/>
    </source>
</evidence>
<dbReference type="GO" id="GO:0030891">
    <property type="term" value="C:VCB complex"/>
    <property type="evidence" value="ECO:0007669"/>
    <property type="project" value="TreeGrafter"/>
</dbReference>
<dbReference type="Gene3D" id="3.10.690.10">
    <property type="entry name" value="Bifunctional nuclease domain"/>
    <property type="match status" value="1"/>
</dbReference>
<dbReference type="InterPro" id="IPR036208">
    <property type="entry name" value="VHL_sf"/>
</dbReference>
<evidence type="ECO:0000256" key="4">
    <source>
        <dbReference type="SAM" id="MobiDB-lite"/>
    </source>
</evidence>
<dbReference type="EMBL" id="SIDB01000007">
    <property type="protein sequence ID" value="KAI3430415.1"/>
    <property type="molecule type" value="Genomic_DNA"/>
</dbReference>
<evidence type="ECO:0000256" key="3">
    <source>
        <dbReference type="ARBA" id="ARBA00025428"/>
    </source>
</evidence>
<evidence type="ECO:0000256" key="2">
    <source>
        <dbReference type="ARBA" id="ARBA00010057"/>
    </source>
</evidence>
<comment type="similarity">
    <text evidence="2">Belongs to the VHL family.</text>
</comment>
<dbReference type="InterPro" id="IPR036104">
    <property type="entry name" value="BFN_sf"/>
</dbReference>
<dbReference type="GO" id="GO:0004518">
    <property type="term" value="F:nuclease activity"/>
    <property type="evidence" value="ECO:0007669"/>
    <property type="project" value="InterPro"/>
</dbReference>
<feature type="region of interest" description="Disordered" evidence="4">
    <location>
        <begin position="258"/>
        <end position="298"/>
    </location>
</feature>
<dbReference type="AlphaFoldDB" id="A0A9D4TNG7"/>
<reference evidence="6" key="2">
    <citation type="submission" date="2020-11" db="EMBL/GenBank/DDBJ databases">
        <authorList>
            <person name="Cecchin M."/>
            <person name="Marcolungo L."/>
            <person name="Rossato M."/>
            <person name="Girolomoni L."/>
            <person name="Cosentino E."/>
            <person name="Cuine S."/>
            <person name="Li-Beisson Y."/>
            <person name="Delledonne M."/>
            <person name="Ballottari M."/>
        </authorList>
    </citation>
    <scope>NUCLEOTIDE SEQUENCE</scope>
    <source>
        <strain evidence="6">211/11P</strain>
        <tissue evidence="6">Whole cell</tissue>
    </source>
</reference>
<dbReference type="PANTHER" id="PTHR15160:SF1">
    <property type="entry name" value="VON HIPPEL-LINDAU DISEASE TUMOR SUPPRESSOR"/>
    <property type="match status" value="1"/>
</dbReference>
<dbReference type="InterPro" id="IPR037140">
    <property type="entry name" value="VHL_beta_dom_sf"/>
</dbReference>
<dbReference type="InterPro" id="IPR003729">
    <property type="entry name" value="Bi_nuclease_dom"/>
</dbReference>
<proteinExistence type="inferred from homology"/>
<feature type="compositionally biased region" description="Pro residues" evidence="4">
    <location>
        <begin position="274"/>
        <end position="285"/>
    </location>
</feature>
<organism evidence="6 7">
    <name type="scientific">Chlorella vulgaris</name>
    <name type="common">Green alga</name>
    <dbReference type="NCBI Taxonomy" id="3077"/>
    <lineage>
        <taxon>Eukaryota</taxon>
        <taxon>Viridiplantae</taxon>
        <taxon>Chlorophyta</taxon>
        <taxon>core chlorophytes</taxon>
        <taxon>Trebouxiophyceae</taxon>
        <taxon>Chlorellales</taxon>
        <taxon>Chlorellaceae</taxon>
        <taxon>Chlorella clade</taxon>
        <taxon>Chlorella</taxon>
    </lineage>
</organism>
<accession>A0A9D4TNG7</accession>